<accession>A0ABX8UQA7</accession>
<keyword evidence="7 11" id="KW-0862">Zinc</keyword>
<dbReference type="HAMAP" id="MF_00983">
    <property type="entry name" value="PriA"/>
    <property type="match status" value="1"/>
</dbReference>
<dbReference type="Pfam" id="PF18319">
    <property type="entry name" value="Zn_ribbon_PriA"/>
    <property type="match status" value="1"/>
</dbReference>
<dbReference type="NCBIfam" id="TIGR00595">
    <property type="entry name" value="priA"/>
    <property type="match status" value="1"/>
</dbReference>
<dbReference type="InterPro" id="IPR011545">
    <property type="entry name" value="DEAD/DEAH_box_helicase_dom"/>
</dbReference>
<dbReference type="Proteomes" id="UP000826462">
    <property type="component" value="Chromosome 1"/>
</dbReference>
<dbReference type="Pfam" id="PF00270">
    <property type="entry name" value="DEAD"/>
    <property type="match status" value="1"/>
</dbReference>
<reference evidence="14 15" key="1">
    <citation type="submission" date="2021-07" db="EMBL/GenBank/DDBJ databases">
        <title>Paraburkholderia edwinii protects Aspergillus sp. from phenazines by acting as a toxin sponge.</title>
        <authorList>
            <person name="Dahlstrom K.M."/>
            <person name="Newman D.K."/>
        </authorList>
    </citation>
    <scope>NUCLEOTIDE SEQUENCE [LARGE SCALE GENOMIC DNA]</scope>
    <source>
        <strain evidence="14 15">Pe01</strain>
    </source>
</reference>
<feature type="binding site" evidence="11">
    <location>
        <position position="546"/>
    </location>
    <ligand>
        <name>Zn(2+)</name>
        <dbReference type="ChEBI" id="CHEBI:29105"/>
        <label>1</label>
    </ligand>
</feature>
<dbReference type="NCBIfam" id="NF004067">
    <property type="entry name" value="PRK05580.1-4"/>
    <property type="match status" value="1"/>
</dbReference>
<feature type="binding site" evidence="11">
    <location>
        <position position="549"/>
    </location>
    <ligand>
        <name>Zn(2+)</name>
        <dbReference type="ChEBI" id="CHEBI:29105"/>
        <label>1</label>
    </ligand>
</feature>
<sequence length="799" mass="86441">MSQMFVRVALDHPLPTLFDYRCETEAVPQPGMLVSVPFGKRMVVGLVCEVAAHSEVPEDRLRSVDNLCTACPPLSAQWLELAAFAADYYQRGLGEVALPALPQALRDASRWTRLLAPEERYRLLPAGRDALPDALPARASALRRLADELVSAGCLSAADARALHPKAVATLDAWREKGWVQLEVIEAAAVSIPVPTTASTEETEATGATPPVGTHATKSATTTIATESPMAAAQSTLDTQSPNASIDAVQASGALPVLTDEQSAAVSAIHDAHGFAAYLLHGVTGSGKTEVYLRALAALLAVDPTAQALVLVPEINLTPQFEAAFRARFAALDEGAIVTLHSGLAEGERARNWFAAHTGRARIVLGTRLAVLASLPRLAIICVDEEHDPAYKQQEGLRYSARDLAIWRAKQLGIPVVLGSATPSLESWWQADQGRYKRLTLARRAVADATLPAVKLIDLEDERRRGRASTEGLSGPLIAALKARLERGEQSLVFLNRRGYAPQLACDACGWVAGCPRCSAYVVLHKPERALRCHHCGWESRIPRACPECGNVDIAPLGRGTQRVEETLATVVPGARVLRIDADSTRRKGSAQALFSDVHAGEVDILVGTQMVAKGHDFRRVSLVGVLNADMALFSHDFRAGERLFAQLMQVSGRAGRAGLPGEVLVQTRYPRHALYHALARHDYIGFANATLAERRDAHLPPFVYQAMLRAEGRTLEAALAFLQQAAEALHEIPAAERVTVYDAVPLTIVKVMHVHRAQLLIESASRAALQATLRAWQSMLRTLKGVLRWSIEVDPLDI</sequence>
<feature type="binding site" evidence="11">
    <location>
        <position position="509"/>
    </location>
    <ligand>
        <name>Zn(2+)</name>
        <dbReference type="ChEBI" id="CHEBI:29105"/>
        <label>1</label>
    </ligand>
</feature>
<evidence type="ECO:0000313" key="15">
    <source>
        <dbReference type="Proteomes" id="UP000826462"/>
    </source>
</evidence>
<feature type="compositionally biased region" description="Low complexity" evidence="12">
    <location>
        <begin position="196"/>
        <end position="211"/>
    </location>
</feature>
<comment type="function">
    <text evidence="11">Initiates the restart of stalled replication forks, which reloads the replicative helicase on sites other than the origin of replication. Recognizes and binds to abandoned replication forks and remodels them to uncover a helicase loading site. Promotes assembly of the primosome at these replication forks.</text>
</comment>
<dbReference type="SMART" id="SM00487">
    <property type="entry name" value="DEXDc"/>
    <property type="match status" value="1"/>
</dbReference>
<evidence type="ECO:0000256" key="12">
    <source>
        <dbReference type="SAM" id="MobiDB-lite"/>
    </source>
</evidence>
<dbReference type="InterPro" id="IPR040498">
    <property type="entry name" value="PriA_CRR"/>
</dbReference>
<comment type="subunit">
    <text evidence="11">Component of the replication restart primosome.</text>
</comment>
<gene>
    <name evidence="11" type="primary">priA</name>
    <name evidence="14" type="ORF">KZJ38_01645</name>
</gene>
<evidence type="ECO:0000256" key="2">
    <source>
        <dbReference type="ARBA" id="ARBA00022705"/>
    </source>
</evidence>
<evidence type="ECO:0000256" key="10">
    <source>
        <dbReference type="ARBA" id="ARBA00023235"/>
    </source>
</evidence>
<dbReference type="PANTHER" id="PTHR30580">
    <property type="entry name" value="PRIMOSOMAL PROTEIN N"/>
    <property type="match status" value="1"/>
</dbReference>
<keyword evidence="1 11" id="KW-0639">Primosome</keyword>
<dbReference type="Gene3D" id="3.40.1440.60">
    <property type="entry name" value="PriA, 3(prime) DNA-binding domain"/>
    <property type="match status" value="1"/>
</dbReference>
<dbReference type="InterPro" id="IPR041236">
    <property type="entry name" value="PriA_C"/>
</dbReference>
<feature type="binding site" evidence="11">
    <location>
        <position position="518"/>
    </location>
    <ligand>
        <name>Zn(2+)</name>
        <dbReference type="ChEBI" id="CHEBI:29105"/>
        <label>2</label>
    </ligand>
</feature>
<comment type="cofactor">
    <cofactor evidence="11">
        <name>Zn(2+)</name>
        <dbReference type="ChEBI" id="CHEBI:29105"/>
    </cofactor>
    <text evidence="11">Binds 2 zinc ions per subunit.</text>
</comment>
<keyword evidence="3 11" id="KW-0479">Metal-binding</keyword>
<evidence type="ECO:0000256" key="3">
    <source>
        <dbReference type="ARBA" id="ARBA00022723"/>
    </source>
</evidence>
<organism evidence="14 15">
    <name type="scientific">Paraburkholderia edwinii</name>
    <dbReference type="NCBI Taxonomy" id="2861782"/>
    <lineage>
        <taxon>Bacteria</taxon>
        <taxon>Pseudomonadati</taxon>
        <taxon>Pseudomonadota</taxon>
        <taxon>Betaproteobacteria</taxon>
        <taxon>Burkholderiales</taxon>
        <taxon>Burkholderiaceae</taxon>
        <taxon>Paraburkholderia</taxon>
    </lineage>
</organism>
<dbReference type="Gene3D" id="3.40.50.300">
    <property type="entry name" value="P-loop containing nucleotide triphosphate hydrolases"/>
    <property type="match status" value="2"/>
</dbReference>
<dbReference type="Pfam" id="PF00271">
    <property type="entry name" value="Helicase_C"/>
    <property type="match status" value="1"/>
</dbReference>
<keyword evidence="4 11" id="KW-0547">Nucleotide-binding</keyword>
<dbReference type="PROSITE" id="PS51192">
    <property type="entry name" value="HELICASE_ATP_BIND_1"/>
    <property type="match status" value="1"/>
</dbReference>
<dbReference type="GO" id="GO:0016787">
    <property type="term" value="F:hydrolase activity"/>
    <property type="evidence" value="ECO:0007669"/>
    <property type="project" value="UniProtKB-KW"/>
</dbReference>
<protein>
    <recommendedName>
        <fullName evidence="11">Replication restart protein PriA</fullName>
    </recommendedName>
    <alternativeName>
        <fullName evidence="11">ATP-dependent DNA helicase PriA</fullName>
        <ecNumber evidence="11">5.6.2.4</ecNumber>
    </alternativeName>
    <alternativeName>
        <fullName evidence="11">DNA 3'-5' helicase PriA</fullName>
    </alternativeName>
</protein>
<keyword evidence="10 11" id="KW-0413">Isomerase</keyword>
<dbReference type="CDD" id="cd18804">
    <property type="entry name" value="SF2_C_priA"/>
    <property type="match status" value="1"/>
</dbReference>
<evidence type="ECO:0000259" key="13">
    <source>
        <dbReference type="PROSITE" id="PS51192"/>
    </source>
</evidence>
<keyword evidence="6 11" id="KW-0347">Helicase</keyword>
<evidence type="ECO:0000256" key="9">
    <source>
        <dbReference type="ARBA" id="ARBA00023125"/>
    </source>
</evidence>
<evidence type="ECO:0000256" key="5">
    <source>
        <dbReference type="ARBA" id="ARBA00022801"/>
    </source>
</evidence>
<comment type="catalytic activity">
    <reaction evidence="11">
        <text>ATP + H2O = ADP + phosphate + H(+)</text>
        <dbReference type="Rhea" id="RHEA:13065"/>
        <dbReference type="ChEBI" id="CHEBI:15377"/>
        <dbReference type="ChEBI" id="CHEBI:15378"/>
        <dbReference type="ChEBI" id="CHEBI:30616"/>
        <dbReference type="ChEBI" id="CHEBI:43474"/>
        <dbReference type="ChEBI" id="CHEBI:456216"/>
        <dbReference type="EC" id="5.6.2.4"/>
    </reaction>
</comment>
<evidence type="ECO:0000256" key="8">
    <source>
        <dbReference type="ARBA" id="ARBA00022840"/>
    </source>
</evidence>
<comment type="catalytic activity">
    <reaction evidence="11">
        <text>Couples ATP hydrolysis with the unwinding of duplex DNA by translocating in the 3'-5' direction.</text>
        <dbReference type="EC" id="5.6.2.4"/>
    </reaction>
</comment>
<dbReference type="SMART" id="SM00490">
    <property type="entry name" value="HELICc"/>
    <property type="match status" value="1"/>
</dbReference>
<dbReference type="InterPro" id="IPR041222">
    <property type="entry name" value="PriA_3primeBD"/>
</dbReference>
<evidence type="ECO:0000313" key="14">
    <source>
        <dbReference type="EMBL" id="QYD69128.1"/>
    </source>
</evidence>
<dbReference type="EC" id="5.6.2.4" evidence="11"/>
<feature type="binding site" evidence="11">
    <location>
        <position position="536"/>
    </location>
    <ligand>
        <name>Zn(2+)</name>
        <dbReference type="ChEBI" id="CHEBI:29105"/>
        <label>2</label>
    </ligand>
</feature>
<dbReference type="EMBL" id="CP080095">
    <property type="protein sequence ID" value="QYD69128.1"/>
    <property type="molecule type" value="Genomic_DNA"/>
</dbReference>
<feature type="domain" description="Helicase ATP-binding" evidence="13">
    <location>
        <begin position="269"/>
        <end position="441"/>
    </location>
</feature>
<evidence type="ECO:0000256" key="6">
    <source>
        <dbReference type="ARBA" id="ARBA00022806"/>
    </source>
</evidence>
<dbReference type="Pfam" id="PF18074">
    <property type="entry name" value="PriA_C"/>
    <property type="match status" value="1"/>
</dbReference>
<dbReference type="InterPro" id="IPR027417">
    <property type="entry name" value="P-loop_NTPase"/>
</dbReference>
<comment type="similarity">
    <text evidence="11">Belongs to the helicase family. PriA subfamily.</text>
</comment>
<dbReference type="InterPro" id="IPR005259">
    <property type="entry name" value="PriA"/>
</dbReference>
<proteinExistence type="inferred from homology"/>
<dbReference type="InterPro" id="IPR014001">
    <property type="entry name" value="Helicase_ATP-bd"/>
</dbReference>
<keyword evidence="8 11" id="KW-0067">ATP-binding</keyword>
<feature type="binding site" evidence="11">
    <location>
        <position position="515"/>
    </location>
    <ligand>
        <name>Zn(2+)</name>
        <dbReference type="ChEBI" id="CHEBI:29105"/>
        <label>2</label>
    </ligand>
</feature>
<evidence type="ECO:0000256" key="4">
    <source>
        <dbReference type="ARBA" id="ARBA00022741"/>
    </source>
</evidence>
<keyword evidence="2 11" id="KW-0235">DNA replication</keyword>
<dbReference type="PANTHER" id="PTHR30580:SF0">
    <property type="entry name" value="PRIMOSOMAL PROTEIN N"/>
    <property type="match status" value="1"/>
</dbReference>
<dbReference type="Pfam" id="PF17764">
    <property type="entry name" value="PriA_3primeBD"/>
    <property type="match status" value="1"/>
</dbReference>
<feature type="region of interest" description="Disordered" evidence="12">
    <location>
        <begin position="196"/>
        <end position="217"/>
    </location>
</feature>
<keyword evidence="5 11" id="KW-0378">Hydrolase</keyword>
<dbReference type="InterPro" id="IPR042115">
    <property type="entry name" value="PriA_3primeBD_sf"/>
</dbReference>
<keyword evidence="15" id="KW-1185">Reference proteome</keyword>
<evidence type="ECO:0000256" key="11">
    <source>
        <dbReference type="HAMAP-Rule" id="MF_00983"/>
    </source>
</evidence>
<name>A0ABX8UQA7_9BURK</name>
<keyword evidence="9 11" id="KW-0238">DNA-binding</keyword>
<dbReference type="InterPro" id="IPR001650">
    <property type="entry name" value="Helicase_C-like"/>
</dbReference>
<evidence type="ECO:0000256" key="7">
    <source>
        <dbReference type="ARBA" id="ARBA00022833"/>
    </source>
</evidence>
<evidence type="ECO:0000256" key="1">
    <source>
        <dbReference type="ARBA" id="ARBA00022515"/>
    </source>
</evidence>
<feature type="binding site" evidence="11">
    <location>
        <position position="506"/>
    </location>
    <ligand>
        <name>Zn(2+)</name>
        <dbReference type="ChEBI" id="CHEBI:29105"/>
        <label>1</label>
    </ligand>
</feature>
<dbReference type="SUPFAM" id="SSF52540">
    <property type="entry name" value="P-loop containing nucleoside triphosphate hydrolases"/>
    <property type="match status" value="1"/>
</dbReference>
<feature type="binding site" evidence="11">
    <location>
        <position position="533"/>
    </location>
    <ligand>
        <name>Zn(2+)</name>
        <dbReference type="ChEBI" id="CHEBI:29105"/>
        <label>2</label>
    </ligand>
</feature>